<evidence type="ECO:0000313" key="1">
    <source>
        <dbReference type="EMBL" id="MXN67243.1"/>
    </source>
</evidence>
<dbReference type="Proteomes" id="UP000433101">
    <property type="component" value="Unassembled WGS sequence"/>
</dbReference>
<keyword evidence="2" id="KW-1185">Reference proteome</keyword>
<dbReference type="CDD" id="cd16441">
    <property type="entry name" value="beta_Kdo_transferase_KpsS"/>
    <property type="match status" value="1"/>
</dbReference>
<dbReference type="GO" id="GO:0000271">
    <property type="term" value="P:polysaccharide biosynthetic process"/>
    <property type="evidence" value="ECO:0007669"/>
    <property type="project" value="InterPro"/>
</dbReference>
<reference evidence="1 2" key="1">
    <citation type="submission" date="2019-12" db="EMBL/GenBank/DDBJ databases">
        <authorList>
            <person name="Li M."/>
        </authorList>
    </citation>
    <scope>NUCLEOTIDE SEQUENCE [LARGE SCALE GENOMIC DNA]</scope>
    <source>
        <strain evidence="1 2">GBMRC 2046</strain>
    </source>
</reference>
<gene>
    <name evidence="1" type="ORF">GR183_20235</name>
</gene>
<dbReference type="GO" id="GO:0015774">
    <property type="term" value="P:polysaccharide transport"/>
    <property type="evidence" value="ECO:0007669"/>
    <property type="project" value="InterPro"/>
</dbReference>
<dbReference type="InterPro" id="IPR007833">
    <property type="entry name" value="Capsule_polysaccharide_synth"/>
</dbReference>
<protein>
    <submittedName>
        <fullName evidence="1">Capsular biosynthesis protein</fullName>
    </submittedName>
</protein>
<sequence>MCRRLPIPDGKTAAVGERKTVLFLQGPPGTFIRHVADELEVLGHRSLRINLSPADWFFWHDKRARLYRGSLRDWPAYLARFVEDHGVTDIVYYQDRLPYHAAAAELAHNLGLNAVACEFGYLRPDWITLELDGMSVLSRFPDQADVILAAAGDLPDVDRRPLYKHSFFIEAFNEVLFNLLNVFFWFISPRFSQDKYYHPIAEYLSMIPRLLLSRHRDRSATFLIDDVIDAGTPYFVFPLQLQSDYQLRYNAPFDHLLDAVDMVMASFAKNAQSEARLVVKVHPLDQGIEPWKRELKAMARRHGLKKRVYMIDGGNLDTLLKNAAGMLTVNSTTALHAVRVNCPIKVLGIAVYDIPRLTAQGDLDDFWRDPPRPEPELGIAVEKLMATGIQVKGSFYEKTGRKIAAAEIARRIVEERINLPEALRGPSPRVAKAKKLGLPIGFAEMLAKPQKTDRWRNAVRR</sequence>
<proteinExistence type="predicted"/>
<organism evidence="1 2">
    <name type="scientific">Stappia sediminis</name>
    <dbReference type="NCBI Taxonomy" id="2692190"/>
    <lineage>
        <taxon>Bacteria</taxon>
        <taxon>Pseudomonadati</taxon>
        <taxon>Pseudomonadota</taxon>
        <taxon>Alphaproteobacteria</taxon>
        <taxon>Hyphomicrobiales</taxon>
        <taxon>Stappiaceae</taxon>
        <taxon>Stappia</taxon>
    </lineage>
</organism>
<dbReference type="EMBL" id="WUMV01000009">
    <property type="protein sequence ID" value="MXN67243.1"/>
    <property type="molecule type" value="Genomic_DNA"/>
</dbReference>
<accession>A0A7X3S9U4</accession>
<dbReference type="Pfam" id="PF05159">
    <property type="entry name" value="Capsule_synth"/>
    <property type="match status" value="1"/>
</dbReference>
<name>A0A7X3S9U4_9HYPH</name>
<dbReference type="AlphaFoldDB" id="A0A7X3S9U4"/>
<evidence type="ECO:0000313" key="2">
    <source>
        <dbReference type="Proteomes" id="UP000433101"/>
    </source>
</evidence>
<comment type="caution">
    <text evidence="1">The sequence shown here is derived from an EMBL/GenBank/DDBJ whole genome shotgun (WGS) entry which is preliminary data.</text>
</comment>